<keyword evidence="1" id="KW-0472">Membrane</keyword>
<reference evidence="2" key="1">
    <citation type="journal article" date="2023" name="Int. J. Syst. Evol. Microbiol.">
        <title>Collibacillus ludicampi gen. nov., sp. nov., a new soil bacterium of the family Alicyclobacillaceae.</title>
        <authorList>
            <person name="Jojima T."/>
            <person name="Ioku Y."/>
            <person name="Fukuta Y."/>
            <person name="Shirasaka N."/>
            <person name="Matsumura Y."/>
            <person name="Mori M."/>
        </authorList>
    </citation>
    <scope>NUCLEOTIDE SEQUENCE</scope>
    <source>
        <strain evidence="2">TP075</strain>
    </source>
</reference>
<dbReference type="EMBL" id="BOQE01000001">
    <property type="protein sequence ID" value="GIM45548.1"/>
    <property type="molecule type" value="Genomic_DNA"/>
</dbReference>
<comment type="caution">
    <text evidence="2">The sequence shown here is derived from an EMBL/GenBank/DDBJ whole genome shotgun (WGS) entry which is preliminary data.</text>
</comment>
<dbReference type="Proteomes" id="UP001057291">
    <property type="component" value="Unassembled WGS sequence"/>
</dbReference>
<feature type="transmembrane region" description="Helical" evidence="1">
    <location>
        <begin position="12"/>
        <end position="31"/>
    </location>
</feature>
<keyword evidence="1" id="KW-1133">Transmembrane helix</keyword>
<organism evidence="2 3">
    <name type="scientific">Collibacillus ludicampi</name>
    <dbReference type="NCBI Taxonomy" id="2771369"/>
    <lineage>
        <taxon>Bacteria</taxon>
        <taxon>Bacillati</taxon>
        <taxon>Bacillota</taxon>
        <taxon>Bacilli</taxon>
        <taxon>Bacillales</taxon>
        <taxon>Alicyclobacillaceae</taxon>
        <taxon>Collibacillus</taxon>
    </lineage>
</organism>
<sequence>MAAESSDPYECFFTQINSLVLIAGLLLIQALKQKKGKRLGRFWPLLSGPR</sequence>
<dbReference type="AlphaFoldDB" id="A0AAV4LCQ1"/>
<evidence type="ECO:0000313" key="3">
    <source>
        <dbReference type="Proteomes" id="UP001057291"/>
    </source>
</evidence>
<name>A0AAV4LCQ1_9BACL</name>
<protein>
    <submittedName>
        <fullName evidence="2">Uncharacterized protein</fullName>
    </submittedName>
</protein>
<gene>
    <name evidence="2" type="ORF">DNHGIG_10970</name>
</gene>
<evidence type="ECO:0000256" key="1">
    <source>
        <dbReference type="SAM" id="Phobius"/>
    </source>
</evidence>
<keyword evidence="1" id="KW-0812">Transmembrane</keyword>
<proteinExistence type="predicted"/>
<keyword evidence="3" id="KW-1185">Reference proteome</keyword>
<accession>A0AAV4LCQ1</accession>
<evidence type="ECO:0000313" key="2">
    <source>
        <dbReference type="EMBL" id="GIM45548.1"/>
    </source>
</evidence>